<dbReference type="InterPro" id="IPR000847">
    <property type="entry name" value="LysR_HTH_N"/>
</dbReference>
<evidence type="ECO:0000259" key="5">
    <source>
        <dbReference type="PROSITE" id="PS50931"/>
    </source>
</evidence>
<dbReference type="GO" id="GO:0003700">
    <property type="term" value="F:DNA-binding transcription factor activity"/>
    <property type="evidence" value="ECO:0007669"/>
    <property type="project" value="InterPro"/>
</dbReference>
<evidence type="ECO:0000256" key="2">
    <source>
        <dbReference type="ARBA" id="ARBA00023015"/>
    </source>
</evidence>
<evidence type="ECO:0000313" key="6">
    <source>
        <dbReference type="EMBL" id="MBB1158720.1"/>
    </source>
</evidence>
<dbReference type="EMBL" id="JACGZW010000015">
    <property type="protein sequence ID" value="MBB1158720.1"/>
    <property type="molecule type" value="Genomic_DNA"/>
</dbReference>
<comment type="similarity">
    <text evidence="1">Belongs to the LysR transcriptional regulatory family.</text>
</comment>
<sequence>MFPRVFVPGPMLSNTCPDPFRYLGGIGVELRVVRYFLAVAREGSVTAAARTVRVAQPSLSRQLRALETELGVALFSRSPGSLTLSAAGTRFVPIAQDLVRRAEEAGAVMAAIGRTEDTPLTLVAPPSTVDSLLAPFMATGKAGPVLRDAFPVPPDQVFDRLLHSSADLGISTSPPPAQLETAALGRVLVSAQVRPGHRWYEAETIPLAELATEPLLVMNRSNAARLVVDEAFHRAGLVPSELNETGSPSVAQARAAGRGEVCLVTDLVRFGLRSIPIETPDGPLTVPLYAGWRLDHYARPSILALIEGLREFRGALGE</sequence>
<proteinExistence type="inferred from homology"/>
<dbReference type="GO" id="GO:0003677">
    <property type="term" value="F:DNA binding"/>
    <property type="evidence" value="ECO:0007669"/>
    <property type="project" value="UniProtKB-KW"/>
</dbReference>
<dbReference type="Pfam" id="PF03466">
    <property type="entry name" value="LysR_substrate"/>
    <property type="match status" value="1"/>
</dbReference>
<dbReference type="CDD" id="cd05466">
    <property type="entry name" value="PBP2_LTTR_substrate"/>
    <property type="match status" value="1"/>
</dbReference>
<dbReference type="PROSITE" id="PS50931">
    <property type="entry name" value="HTH_LYSR"/>
    <property type="match status" value="1"/>
</dbReference>
<dbReference type="Proteomes" id="UP000526734">
    <property type="component" value="Unassembled WGS sequence"/>
</dbReference>
<reference evidence="6 7" key="1">
    <citation type="submission" date="2020-08" db="EMBL/GenBank/DDBJ databases">
        <title>Amycolatopsis sp. nov. DR6-1 isolated from Dendrobium heterocarpum.</title>
        <authorList>
            <person name="Tedsree N."/>
            <person name="Kuncharoen N."/>
            <person name="Likhitwitayawuid K."/>
            <person name="Tanasupawat S."/>
        </authorList>
    </citation>
    <scope>NUCLEOTIDE SEQUENCE [LARGE SCALE GENOMIC DNA]</scope>
    <source>
        <strain evidence="6 7">DR6-1</strain>
    </source>
</reference>
<dbReference type="InterPro" id="IPR036390">
    <property type="entry name" value="WH_DNA-bd_sf"/>
</dbReference>
<dbReference type="Pfam" id="PF00126">
    <property type="entry name" value="HTH_1"/>
    <property type="match status" value="1"/>
</dbReference>
<protein>
    <submittedName>
        <fullName evidence="6">LysR family transcriptional regulator</fullName>
    </submittedName>
</protein>
<evidence type="ECO:0000313" key="7">
    <source>
        <dbReference type="Proteomes" id="UP000526734"/>
    </source>
</evidence>
<dbReference type="InterPro" id="IPR005119">
    <property type="entry name" value="LysR_subst-bd"/>
</dbReference>
<evidence type="ECO:0000256" key="1">
    <source>
        <dbReference type="ARBA" id="ARBA00009437"/>
    </source>
</evidence>
<dbReference type="InterPro" id="IPR036388">
    <property type="entry name" value="WH-like_DNA-bd_sf"/>
</dbReference>
<accession>A0A7W3W4N0</accession>
<dbReference type="Gene3D" id="3.40.190.290">
    <property type="match status" value="1"/>
</dbReference>
<gene>
    <name evidence="6" type="ORF">H4281_36725</name>
</gene>
<dbReference type="AlphaFoldDB" id="A0A7W3W4N0"/>
<name>A0A7W3W4N0_9PSEU</name>
<keyword evidence="3" id="KW-0238">DNA-binding</keyword>
<dbReference type="SUPFAM" id="SSF53850">
    <property type="entry name" value="Periplasmic binding protein-like II"/>
    <property type="match status" value="1"/>
</dbReference>
<organism evidence="6 7">
    <name type="scientific">Amycolatopsis dendrobii</name>
    <dbReference type="NCBI Taxonomy" id="2760662"/>
    <lineage>
        <taxon>Bacteria</taxon>
        <taxon>Bacillati</taxon>
        <taxon>Actinomycetota</taxon>
        <taxon>Actinomycetes</taxon>
        <taxon>Pseudonocardiales</taxon>
        <taxon>Pseudonocardiaceae</taxon>
        <taxon>Amycolatopsis</taxon>
    </lineage>
</organism>
<dbReference type="PANTHER" id="PTHR30346">
    <property type="entry name" value="TRANSCRIPTIONAL DUAL REGULATOR HCAR-RELATED"/>
    <property type="match status" value="1"/>
</dbReference>
<dbReference type="FunFam" id="1.10.10.10:FF:000001">
    <property type="entry name" value="LysR family transcriptional regulator"/>
    <property type="match status" value="1"/>
</dbReference>
<keyword evidence="2" id="KW-0805">Transcription regulation</keyword>
<dbReference type="GO" id="GO:0032993">
    <property type="term" value="C:protein-DNA complex"/>
    <property type="evidence" value="ECO:0007669"/>
    <property type="project" value="TreeGrafter"/>
</dbReference>
<dbReference type="PRINTS" id="PR00039">
    <property type="entry name" value="HTHLYSR"/>
</dbReference>
<feature type="domain" description="HTH lysR-type" evidence="5">
    <location>
        <begin position="28"/>
        <end position="85"/>
    </location>
</feature>
<keyword evidence="7" id="KW-1185">Reference proteome</keyword>
<evidence type="ECO:0000256" key="3">
    <source>
        <dbReference type="ARBA" id="ARBA00023125"/>
    </source>
</evidence>
<evidence type="ECO:0000256" key="4">
    <source>
        <dbReference type="ARBA" id="ARBA00023163"/>
    </source>
</evidence>
<dbReference type="SUPFAM" id="SSF46785">
    <property type="entry name" value="Winged helix' DNA-binding domain"/>
    <property type="match status" value="1"/>
</dbReference>
<comment type="caution">
    <text evidence="6">The sequence shown here is derived from an EMBL/GenBank/DDBJ whole genome shotgun (WGS) entry which is preliminary data.</text>
</comment>
<dbReference type="PANTHER" id="PTHR30346:SF28">
    <property type="entry name" value="HTH-TYPE TRANSCRIPTIONAL REGULATOR CYNR"/>
    <property type="match status" value="1"/>
</dbReference>
<keyword evidence="4" id="KW-0804">Transcription</keyword>
<dbReference type="Gene3D" id="1.10.10.10">
    <property type="entry name" value="Winged helix-like DNA-binding domain superfamily/Winged helix DNA-binding domain"/>
    <property type="match status" value="1"/>
</dbReference>